<feature type="region of interest" description="Disordered" evidence="1">
    <location>
        <begin position="46"/>
        <end position="80"/>
    </location>
</feature>
<dbReference type="Gramene" id="PNW75111">
    <property type="protein sequence ID" value="PNW75111"/>
    <property type="gene ID" value="CHLRE_12g507333v5"/>
</dbReference>
<reference evidence="2 3" key="1">
    <citation type="journal article" date="2007" name="Science">
        <title>The Chlamydomonas genome reveals the evolution of key animal and plant functions.</title>
        <authorList>
            <person name="Merchant S.S."/>
            <person name="Prochnik S.E."/>
            <person name="Vallon O."/>
            <person name="Harris E.H."/>
            <person name="Karpowicz S.J."/>
            <person name="Witman G.B."/>
            <person name="Terry A."/>
            <person name="Salamov A."/>
            <person name="Fritz-Laylin L.K."/>
            <person name="Marechal-Drouard L."/>
            <person name="Marshall W.F."/>
            <person name="Qu L.H."/>
            <person name="Nelson D.R."/>
            <person name="Sanderfoot A.A."/>
            <person name="Spalding M.H."/>
            <person name="Kapitonov V.V."/>
            <person name="Ren Q."/>
            <person name="Ferris P."/>
            <person name="Lindquist E."/>
            <person name="Shapiro H."/>
            <person name="Lucas S.M."/>
            <person name="Grimwood J."/>
            <person name="Schmutz J."/>
            <person name="Cardol P."/>
            <person name="Cerutti H."/>
            <person name="Chanfreau G."/>
            <person name="Chen C.L."/>
            <person name="Cognat V."/>
            <person name="Croft M.T."/>
            <person name="Dent R."/>
            <person name="Dutcher S."/>
            <person name="Fernandez E."/>
            <person name="Fukuzawa H."/>
            <person name="Gonzalez-Ballester D."/>
            <person name="Gonzalez-Halphen D."/>
            <person name="Hallmann A."/>
            <person name="Hanikenne M."/>
            <person name="Hippler M."/>
            <person name="Inwood W."/>
            <person name="Jabbari K."/>
            <person name="Kalanon M."/>
            <person name="Kuras R."/>
            <person name="Lefebvre P.A."/>
            <person name="Lemaire S.D."/>
            <person name="Lobanov A.V."/>
            <person name="Lohr M."/>
            <person name="Manuell A."/>
            <person name="Meier I."/>
            <person name="Mets L."/>
            <person name="Mittag M."/>
            <person name="Mittelmeier T."/>
            <person name="Moroney J.V."/>
            <person name="Moseley J."/>
            <person name="Napoli C."/>
            <person name="Nedelcu A.M."/>
            <person name="Niyogi K."/>
            <person name="Novoselov S.V."/>
            <person name="Paulsen I.T."/>
            <person name="Pazour G."/>
            <person name="Purton S."/>
            <person name="Ral J.P."/>
            <person name="Riano-Pachon D.M."/>
            <person name="Riekhof W."/>
            <person name="Rymarquis L."/>
            <person name="Schroda M."/>
            <person name="Stern D."/>
            <person name="Umen J."/>
            <person name="Willows R."/>
            <person name="Wilson N."/>
            <person name="Zimmer S.L."/>
            <person name="Allmer J."/>
            <person name="Balk J."/>
            <person name="Bisova K."/>
            <person name="Chen C.J."/>
            <person name="Elias M."/>
            <person name="Gendler K."/>
            <person name="Hauser C."/>
            <person name="Lamb M.R."/>
            <person name="Ledford H."/>
            <person name="Long J.C."/>
            <person name="Minagawa J."/>
            <person name="Page M.D."/>
            <person name="Pan J."/>
            <person name="Pootakham W."/>
            <person name="Roje S."/>
            <person name="Rose A."/>
            <person name="Stahlberg E."/>
            <person name="Terauchi A.M."/>
            <person name="Yang P."/>
            <person name="Ball S."/>
            <person name="Bowler C."/>
            <person name="Dieckmann C.L."/>
            <person name="Gladyshev V.N."/>
            <person name="Green P."/>
            <person name="Jorgensen R."/>
            <person name="Mayfield S."/>
            <person name="Mueller-Roeber B."/>
            <person name="Rajamani S."/>
            <person name="Sayre R.T."/>
            <person name="Brokstein P."/>
            <person name="Dubchak I."/>
            <person name="Goodstein D."/>
            <person name="Hornick L."/>
            <person name="Huang Y.W."/>
            <person name="Jhaveri J."/>
            <person name="Luo Y."/>
            <person name="Martinez D."/>
            <person name="Ngau W.C."/>
            <person name="Otillar B."/>
            <person name="Poliakov A."/>
            <person name="Porter A."/>
            <person name="Szajkowski L."/>
            <person name="Werner G."/>
            <person name="Zhou K."/>
            <person name="Grigoriev I.V."/>
            <person name="Rokhsar D.S."/>
            <person name="Grossman A.R."/>
        </authorList>
    </citation>
    <scope>NUCLEOTIDE SEQUENCE [LARGE SCALE GENOMIC DNA]</scope>
    <source>
        <strain evidence="3">CC-503</strain>
    </source>
</reference>
<dbReference type="Proteomes" id="UP000006906">
    <property type="component" value="Chromosome 12"/>
</dbReference>
<gene>
    <name evidence="2" type="ORF">CHLRE_12g507333v5</name>
</gene>
<protein>
    <submittedName>
        <fullName evidence="2">Uncharacterized protein</fullName>
    </submittedName>
</protein>
<dbReference type="EMBL" id="CM008973">
    <property type="protein sequence ID" value="PNW75111.1"/>
    <property type="molecule type" value="Genomic_DNA"/>
</dbReference>
<evidence type="ECO:0000313" key="3">
    <source>
        <dbReference type="Proteomes" id="UP000006906"/>
    </source>
</evidence>
<dbReference type="GeneID" id="5727913"/>
<dbReference type="InParanoid" id="A0A2K3D3L8"/>
<evidence type="ECO:0000313" key="2">
    <source>
        <dbReference type="EMBL" id="PNW75111.1"/>
    </source>
</evidence>
<sequence>MASPGPIGESEEQNLKVLDQNGQPLKAATGNNGAHADVLPGAVAVKGDVEMAQREPSLPPPGTPVAPEPPAAPGAPESDAGETYISVTYFDILKHFSLMGYIGFGGPAAHIGR</sequence>
<dbReference type="RefSeq" id="XP_001702373.2">
    <property type="nucleotide sequence ID" value="XM_001702321.2"/>
</dbReference>
<evidence type="ECO:0000256" key="1">
    <source>
        <dbReference type="SAM" id="MobiDB-lite"/>
    </source>
</evidence>
<dbReference type="PaxDb" id="3055-EDO96993"/>
<accession>A0A2K3D3L8</accession>
<organism evidence="2 3">
    <name type="scientific">Chlamydomonas reinhardtii</name>
    <name type="common">Chlamydomonas smithii</name>
    <dbReference type="NCBI Taxonomy" id="3055"/>
    <lineage>
        <taxon>Eukaryota</taxon>
        <taxon>Viridiplantae</taxon>
        <taxon>Chlorophyta</taxon>
        <taxon>core chlorophytes</taxon>
        <taxon>Chlorophyceae</taxon>
        <taxon>CS clade</taxon>
        <taxon>Chlamydomonadales</taxon>
        <taxon>Chlamydomonadaceae</taxon>
        <taxon>Chlamydomonas</taxon>
    </lineage>
</organism>
<keyword evidence="3" id="KW-1185">Reference proteome</keyword>
<dbReference type="ExpressionAtlas" id="A0A2K3D3L8">
    <property type="expression patterns" value="baseline"/>
</dbReference>
<name>A0A2K3D3L8_CHLRE</name>
<proteinExistence type="predicted"/>
<feature type="compositionally biased region" description="Pro residues" evidence="1">
    <location>
        <begin position="57"/>
        <end position="73"/>
    </location>
</feature>
<dbReference type="KEGG" id="cre:CHLRE_12g507333v5"/>
<dbReference type="AlphaFoldDB" id="A0A2K3D3L8"/>